<feature type="domain" description="4Fe-4S ferredoxin-type" evidence="10">
    <location>
        <begin position="16"/>
        <end position="45"/>
    </location>
</feature>
<dbReference type="Gene3D" id="3.40.50.80">
    <property type="entry name" value="Nucleotide-binding domain of ferredoxin-NADP reductase (FNR) module"/>
    <property type="match status" value="1"/>
</dbReference>
<keyword evidence="5 9" id="KW-0521">NADP</keyword>
<dbReference type="PANTHER" id="PTHR43314">
    <property type="match status" value="1"/>
</dbReference>
<evidence type="ECO:0008006" key="14">
    <source>
        <dbReference type="Google" id="ProtNLM"/>
    </source>
</evidence>
<dbReference type="InterPro" id="IPR001709">
    <property type="entry name" value="Flavoprot_Pyr_Nucl_cyt_Rdtase"/>
</dbReference>
<sequence length="392" mass="41315">MASQTAAIDLPAGAIRQHLIDPALCIRCDTCESACTTGAITNDSVNYVVNAEICNGCLDCLPGCPTGAIDNWLPVARAYSVAEQYGWTELPPPLELGLAAAVPSPAGRGAPASAALARENIFTREHPLLAEVVESLRLTVAESPSEIRHVVLDAGADFPFLEGQSVGIIPPGADAQGRPHIMRLYSVASPRTGEAGVAGRIALTVKRVLEDHEGAPHVGVCSNFVCGLRAGGKVEVVGPYGASFLMPDDPAANLLMIATGTGIAPMRAMLERRLGRAGPGRQALFYGGRTPGELPYHAELAALAQGFLDLNLAFSRVPGQRKQYVQQLLGLRHELVAQMLVDGNSYIYLCGLKGMEAGVLEAFAAICAQHGLPWDKIGAELKAAGRLHIETY</sequence>
<evidence type="ECO:0000256" key="3">
    <source>
        <dbReference type="ARBA" id="ARBA00022723"/>
    </source>
</evidence>
<comment type="caution">
    <text evidence="12">The sequence shown here is derived from an EMBL/GenBank/DDBJ whole genome shotgun (WGS) entry which is preliminary data.</text>
</comment>
<dbReference type="InterPro" id="IPR017927">
    <property type="entry name" value="FAD-bd_FR_type"/>
</dbReference>
<dbReference type="Pfam" id="PF13187">
    <property type="entry name" value="Fer4_9"/>
    <property type="match status" value="1"/>
</dbReference>
<dbReference type="Pfam" id="PF00175">
    <property type="entry name" value="NAD_binding_1"/>
    <property type="match status" value="1"/>
</dbReference>
<evidence type="ECO:0000256" key="2">
    <source>
        <dbReference type="ARBA" id="ARBA00022630"/>
    </source>
</evidence>
<reference evidence="13" key="1">
    <citation type="journal article" date="2019" name="Int. J. Syst. Evol. Microbiol.">
        <title>The Global Catalogue of Microorganisms (GCM) 10K type strain sequencing project: providing services to taxonomists for standard genome sequencing and annotation.</title>
        <authorList>
            <consortium name="The Broad Institute Genomics Platform"/>
            <consortium name="The Broad Institute Genome Sequencing Center for Infectious Disease"/>
            <person name="Wu L."/>
            <person name="Ma J."/>
        </authorList>
    </citation>
    <scope>NUCLEOTIDE SEQUENCE [LARGE SCALE GENOMIC DNA]</scope>
    <source>
        <strain evidence="13">NBRC 112502</strain>
    </source>
</reference>
<evidence type="ECO:0000256" key="8">
    <source>
        <dbReference type="ARBA" id="ARBA00023014"/>
    </source>
</evidence>
<evidence type="ECO:0000313" key="12">
    <source>
        <dbReference type="EMBL" id="GLR65439.1"/>
    </source>
</evidence>
<evidence type="ECO:0000256" key="7">
    <source>
        <dbReference type="ARBA" id="ARBA00023004"/>
    </source>
</evidence>
<keyword evidence="4 9" id="KW-0274">FAD</keyword>
<keyword evidence="6 9" id="KW-0560">Oxidoreductase</keyword>
<comment type="cofactor">
    <cofactor evidence="1">
        <name>FAD</name>
        <dbReference type="ChEBI" id="CHEBI:57692"/>
    </cofactor>
</comment>
<evidence type="ECO:0000256" key="9">
    <source>
        <dbReference type="PIRNR" id="PIRNR000361"/>
    </source>
</evidence>
<keyword evidence="3" id="KW-0479">Metal-binding</keyword>
<dbReference type="Gene3D" id="3.30.70.20">
    <property type="match status" value="1"/>
</dbReference>
<dbReference type="InterPro" id="IPR017938">
    <property type="entry name" value="Riboflavin_synthase-like_b-brl"/>
</dbReference>
<gene>
    <name evidence="12" type="ORF">GCM10010909_01170</name>
</gene>
<dbReference type="SUPFAM" id="SSF52343">
    <property type="entry name" value="Ferredoxin reductase-like, C-terminal NADP-linked domain"/>
    <property type="match status" value="1"/>
</dbReference>
<dbReference type="RefSeq" id="WP_284255929.1">
    <property type="nucleotide sequence ID" value="NZ_BSOS01000005.1"/>
</dbReference>
<feature type="domain" description="4Fe-4S ferredoxin-type" evidence="10">
    <location>
        <begin position="47"/>
        <end position="75"/>
    </location>
</feature>
<evidence type="ECO:0000256" key="1">
    <source>
        <dbReference type="ARBA" id="ARBA00001974"/>
    </source>
</evidence>
<evidence type="ECO:0000256" key="5">
    <source>
        <dbReference type="ARBA" id="ARBA00022857"/>
    </source>
</evidence>
<dbReference type="PIRSF" id="PIRSF000361">
    <property type="entry name" value="Frd-NADP+_RD"/>
    <property type="match status" value="1"/>
</dbReference>
<dbReference type="PIRSF" id="PIRSF501177">
    <property type="entry name" value="BoxA"/>
    <property type="match status" value="1"/>
</dbReference>
<keyword evidence="8" id="KW-0411">Iron-sulfur</keyword>
<evidence type="ECO:0000313" key="13">
    <source>
        <dbReference type="Proteomes" id="UP001156641"/>
    </source>
</evidence>
<dbReference type="PRINTS" id="PR00371">
    <property type="entry name" value="FPNCR"/>
</dbReference>
<dbReference type="SUPFAM" id="SSF54862">
    <property type="entry name" value="4Fe-4S ferredoxins"/>
    <property type="match status" value="1"/>
</dbReference>
<evidence type="ECO:0000256" key="4">
    <source>
        <dbReference type="ARBA" id="ARBA00022827"/>
    </source>
</evidence>
<dbReference type="InterPro" id="IPR039261">
    <property type="entry name" value="FNR_nucleotide-bd"/>
</dbReference>
<dbReference type="SUPFAM" id="SSF63380">
    <property type="entry name" value="Riboflavin synthase domain-like"/>
    <property type="match status" value="1"/>
</dbReference>
<dbReference type="InterPro" id="IPR017634">
    <property type="entry name" value="Benzoyl_CoA_Oase_BoxA"/>
</dbReference>
<name>A0ABQ5ZZ00_9PROT</name>
<proteinExistence type="predicted"/>
<protein>
    <recommendedName>
        <fullName evidence="14">Benzoyl-CoA oxygenase component A</fullName>
    </recommendedName>
</protein>
<dbReference type="Proteomes" id="UP001156641">
    <property type="component" value="Unassembled WGS sequence"/>
</dbReference>
<evidence type="ECO:0000256" key="6">
    <source>
        <dbReference type="ARBA" id="ARBA00023002"/>
    </source>
</evidence>
<evidence type="ECO:0000259" key="10">
    <source>
        <dbReference type="PROSITE" id="PS51379"/>
    </source>
</evidence>
<accession>A0ABQ5ZZ00</accession>
<evidence type="ECO:0000259" key="11">
    <source>
        <dbReference type="PROSITE" id="PS51384"/>
    </source>
</evidence>
<dbReference type="InterPro" id="IPR015701">
    <property type="entry name" value="FNR"/>
</dbReference>
<organism evidence="12 13">
    <name type="scientific">Acidocella aquatica</name>
    <dbReference type="NCBI Taxonomy" id="1922313"/>
    <lineage>
        <taxon>Bacteria</taxon>
        <taxon>Pseudomonadati</taxon>
        <taxon>Pseudomonadota</taxon>
        <taxon>Alphaproteobacteria</taxon>
        <taxon>Acetobacterales</taxon>
        <taxon>Acidocellaceae</taxon>
        <taxon>Acidocella</taxon>
    </lineage>
</organism>
<dbReference type="InterPro" id="IPR017896">
    <property type="entry name" value="4Fe4S_Fe-S-bd"/>
</dbReference>
<dbReference type="PROSITE" id="PS51379">
    <property type="entry name" value="4FE4S_FER_2"/>
    <property type="match status" value="2"/>
</dbReference>
<dbReference type="PROSITE" id="PS00198">
    <property type="entry name" value="4FE4S_FER_1"/>
    <property type="match status" value="1"/>
</dbReference>
<dbReference type="InterPro" id="IPR001433">
    <property type="entry name" value="OxRdtase_FAD/NAD-bd"/>
</dbReference>
<dbReference type="Gene3D" id="2.40.30.10">
    <property type="entry name" value="Translation factors"/>
    <property type="match status" value="1"/>
</dbReference>
<dbReference type="InterPro" id="IPR017900">
    <property type="entry name" value="4Fe4S_Fe_S_CS"/>
</dbReference>
<dbReference type="PROSITE" id="PS51384">
    <property type="entry name" value="FAD_FR"/>
    <property type="match status" value="1"/>
</dbReference>
<keyword evidence="13" id="KW-1185">Reference proteome</keyword>
<dbReference type="EMBL" id="BSOS01000005">
    <property type="protein sequence ID" value="GLR65439.1"/>
    <property type="molecule type" value="Genomic_DNA"/>
</dbReference>
<keyword evidence="2 9" id="KW-0285">Flavoprotein</keyword>
<keyword evidence="7" id="KW-0408">Iron</keyword>
<feature type="domain" description="FAD-binding FR-type" evidence="11">
    <location>
        <begin position="125"/>
        <end position="246"/>
    </location>
</feature>